<reference evidence="1 2" key="1">
    <citation type="submission" date="2016-07" db="EMBL/GenBank/DDBJ databases">
        <title>Pervasive Adenine N6-methylation of Active Genes in Fungi.</title>
        <authorList>
            <consortium name="DOE Joint Genome Institute"/>
            <person name="Mondo S.J."/>
            <person name="Dannebaum R.O."/>
            <person name="Kuo R.C."/>
            <person name="Labutti K."/>
            <person name="Haridas S."/>
            <person name="Kuo A."/>
            <person name="Salamov A."/>
            <person name="Ahrendt S.R."/>
            <person name="Lipzen A."/>
            <person name="Sullivan W."/>
            <person name="Andreopoulos W.B."/>
            <person name="Clum A."/>
            <person name="Lindquist E."/>
            <person name="Daum C."/>
            <person name="Ramamoorthy G.K."/>
            <person name="Gryganskyi A."/>
            <person name="Culley D."/>
            <person name="Magnuson J.K."/>
            <person name="James T.Y."/>
            <person name="O'Malley M.A."/>
            <person name="Stajich J.E."/>
            <person name="Spatafora J.W."/>
            <person name="Visel A."/>
            <person name="Grigoriev I.V."/>
        </authorList>
    </citation>
    <scope>NUCLEOTIDE SEQUENCE [LARGE SCALE GENOMIC DNA]</scope>
    <source>
        <strain evidence="1 2">PL171</strain>
    </source>
</reference>
<proteinExistence type="predicted"/>
<name>A0A1Y2HA83_9FUNG</name>
<evidence type="ECO:0000313" key="1">
    <source>
        <dbReference type="EMBL" id="ORZ31497.1"/>
    </source>
</evidence>
<sequence length="100" mass="11217">MPFLRLLASGVGCLRNVRSPSMQVNVCMEGRRKRSPMHMEYHVFSTTVFMVLAKLEITAFGIQDAQIRSTSPPSSYSISSPTTFSSSLTLTWRRTRSLVS</sequence>
<accession>A0A1Y2HA83</accession>
<organism evidence="1 2">
    <name type="scientific">Catenaria anguillulae PL171</name>
    <dbReference type="NCBI Taxonomy" id="765915"/>
    <lineage>
        <taxon>Eukaryota</taxon>
        <taxon>Fungi</taxon>
        <taxon>Fungi incertae sedis</taxon>
        <taxon>Blastocladiomycota</taxon>
        <taxon>Blastocladiomycetes</taxon>
        <taxon>Blastocladiales</taxon>
        <taxon>Catenariaceae</taxon>
        <taxon>Catenaria</taxon>
    </lineage>
</organism>
<dbReference type="Proteomes" id="UP000193411">
    <property type="component" value="Unassembled WGS sequence"/>
</dbReference>
<evidence type="ECO:0000313" key="2">
    <source>
        <dbReference type="Proteomes" id="UP000193411"/>
    </source>
</evidence>
<dbReference type="EMBL" id="MCFL01000059">
    <property type="protein sequence ID" value="ORZ31497.1"/>
    <property type="molecule type" value="Genomic_DNA"/>
</dbReference>
<gene>
    <name evidence="1" type="ORF">BCR44DRAFT_36473</name>
</gene>
<dbReference type="AlphaFoldDB" id="A0A1Y2HA83"/>
<protein>
    <submittedName>
        <fullName evidence="1">Uncharacterized protein</fullName>
    </submittedName>
</protein>
<keyword evidence="2" id="KW-1185">Reference proteome</keyword>
<comment type="caution">
    <text evidence="1">The sequence shown here is derived from an EMBL/GenBank/DDBJ whole genome shotgun (WGS) entry which is preliminary data.</text>
</comment>